<keyword evidence="1" id="KW-0436">Ligase</keyword>
<gene>
    <name evidence="1" type="ORF">O0236_006235</name>
</gene>
<protein>
    <submittedName>
        <fullName evidence="1">Folylpolyglutamate synthase/dihydrofolate synthase family protein</fullName>
        <ecNumber evidence="1">6.3.2.-</ecNumber>
    </submittedName>
</protein>
<dbReference type="EMBL" id="CP168151">
    <property type="protein sequence ID" value="XFD39031.1"/>
    <property type="molecule type" value="Genomic_DNA"/>
</dbReference>
<name>A0ACD5DCT1_9LACO</name>
<proteinExistence type="predicted"/>
<evidence type="ECO:0000313" key="2">
    <source>
        <dbReference type="Proteomes" id="UP001149860"/>
    </source>
</evidence>
<organism evidence="1 2">
    <name type="scientific">Lentilactobacillus terminaliae</name>
    <dbReference type="NCBI Taxonomy" id="3003483"/>
    <lineage>
        <taxon>Bacteria</taxon>
        <taxon>Bacillati</taxon>
        <taxon>Bacillota</taxon>
        <taxon>Bacilli</taxon>
        <taxon>Lactobacillales</taxon>
        <taxon>Lactobacillaceae</taxon>
        <taxon>Lentilactobacillus</taxon>
    </lineage>
</organism>
<dbReference type="Proteomes" id="UP001149860">
    <property type="component" value="Chromosome"/>
</dbReference>
<accession>A0ACD5DCT1</accession>
<reference evidence="1" key="1">
    <citation type="submission" date="2024-08" db="EMBL/GenBank/DDBJ databases">
        <title>Lentilactobacillus sp. nov., isolated from tree bark.</title>
        <authorList>
            <person name="Phuengjayaem S."/>
            <person name="Tanasupawat S."/>
        </authorList>
    </citation>
    <scope>NUCLEOTIDE SEQUENCE</scope>
    <source>
        <strain evidence="1">SPB1-3</strain>
    </source>
</reference>
<sequence length="440" mass="48582">MKTYEEALAFIHGRTKFKKIPTLDRMNRFLELLGNPHQKIQAIHIAGTNGKGSTLTYLRNILQADGYSVGTYTSPFLIKFNERISVDGQPIADDEILRLANLVKPVVDQLDDTLPEGGPTEFEIITAMMFSYFAEGHADIVLVEVGLGGLYDSTNVVTPLASAITSIGYDHMQILGNTLSEIAAQKAGIIKPNVPVVIGKLESDPLKVIAKTAANHDSQLFTLGKEFDVSTPKVDNWQQSFEYSGFDADIQLTSQLLGDYQAQNAAIAISLYFVYCKLLKKKAAISSVLKGVANAQWAGRFERISTNPTIVIDGAHNVPAAKQLTTLLNNSYSKGKIYMIIAVLADKQAQEIVSEMAQVKNAEITLTTFQTPMNRKLFDANLVEKQEANKKVAVTYQPDFKSAIMKAEEKMNSDDLLLVTGSLYFISEVRAYLLKYHEQI</sequence>
<keyword evidence="2" id="KW-1185">Reference proteome</keyword>
<dbReference type="EC" id="6.3.2.-" evidence="1"/>
<evidence type="ECO:0000313" key="1">
    <source>
        <dbReference type="EMBL" id="XFD39031.1"/>
    </source>
</evidence>